<accession>A0A6G9HI58</accession>
<name>A0A6G9HI58_ECOLX</name>
<dbReference type="AlphaFoldDB" id="A0A6G9HI58"/>
<dbReference type="Pfam" id="PF17383">
    <property type="entry name" value="kleA_kleC"/>
    <property type="match status" value="1"/>
</dbReference>
<keyword evidence="1" id="KW-0614">Plasmid</keyword>
<dbReference type="SMR" id="A0A6G9HI58"/>
<organism evidence="1">
    <name type="scientific">Escherichia coli</name>
    <dbReference type="NCBI Taxonomy" id="562"/>
    <lineage>
        <taxon>Bacteria</taxon>
        <taxon>Pseudomonadati</taxon>
        <taxon>Pseudomonadota</taxon>
        <taxon>Gammaproteobacteria</taxon>
        <taxon>Enterobacterales</taxon>
        <taxon>Enterobacteriaceae</taxon>
        <taxon>Escherichia</taxon>
    </lineage>
</organism>
<dbReference type="InterPro" id="IPR035338">
    <property type="entry name" value="KleA/KleC-like"/>
</dbReference>
<evidence type="ECO:0008006" key="2">
    <source>
        <dbReference type="Google" id="ProtNLM"/>
    </source>
</evidence>
<sequence>MKSKIMSWLDELPGAAATDFLARRDQIAALMEQAAELTRQAEELRHKAYLQGCTLEGEAKGHWSTQEVERAKARAGW</sequence>
<evidence type="ECO:0000313" key="1">
    <source>
        <dbReference type="EMBL" id="QIQ10384.1"/>
    </source>
</evidence>
<proteinExistence type="predicted"/>
<reference evidence="1" key="1">
    <citation type="submission" date="2019-10" db="EMBL/GenBank/DDBJ databases">
        <title>Complete sequence of plasmid pUZ8002, used for conjugal plasmid transfer.</title>
        <authorList>
            <person name="Ruckert C."/>
            <person name="Thieme E."/>
            <person name="Busche T."/>
            <person name="Kalinowski J."/>
            <person name="Persicke M."/>
        </authorList>
    </citation>
    <scope>NUCLEOTIDE SEQUENCE</scope>
    <source>
        <plasmid evidence="1">pUZ8002</plasmid>
    </source>
</reference>
<dbReference type="EMBL" id="MN602278">
    <property type="protein sequence ID" value="QIQ10384.1"/>
    <property type="molecule type" value="Genomic_DNA"/>
</dbReference>
<geneLocation type="plasmid" evidence="1">
    <name>pUZ8002</name>
</geneLocation>
<dbReference type="RefSeq" id="WP_011205839.1">
    <property type="nucleotide sequence ID" value="NZ_BGLU01000028.1"/>
</dbReference>
<protein>
    <recommendedName>
        <fullName evidence="2">Protein KleA</fullName>
    </recommendedName>
</protein>